<protein>
    <submittedName>
        <fullName evidence="7">Transmembrane efflux protein</fullName>
    </submittedName>
</protein>
<keyword evidence="9" id="KW-1185">Reference proteome</keyword>
<dbReference type="AlphaFoldDB" id="A0A1C3JX82"/>
<dbReference type="EMBL" id="FLRC01000003">
    <property type="protein sequence ID" value="SBT23815.1"/>
    <property type="molecule type" value="Genomic_DNA"/>
</dbReference>
<feature type="transmembrane region" description="Helical" evidence="5">
    <location>
        <begin position="386"/>
        <end position="407"/>
    </location>
</feature>
<evidence type="ECO:0000256" key="1">
    <source>
        <dbReference type="ARBA" id="ARBA00004141"/>
    </source>
</evidence>
<dbReference type="Pfam" id="PF07690">
    <property type="entry name" value="MFS_1"/>
    <property type="match status" value="1"/>
</dbReference>
<evidence type="ECO:0000256" key="5">
    <source>
        <dbReference type="SAM" id="Phobius"/>
    </source>
</evidence>
<dbReference type="SUPFAM" id="SSF103473">
    <property type="entry name" value="MFS general substrate transporter"/>
    <property type="match status" value="1"/>
</dbReference>
<dbReference type="Gene3D" id="1.20.1720.10">
    <property type="entry name" value="Multidrug resistance protein D"/>
    <property type="match status" value="1"/>
</dbReference>
<feature type="transmembrane region" description="Helical" evidence="5">
    <location>
        <begin position="466"/>
        <end position="486"/>
    </location>
</feature>
<feature type="transmembrane region" description="Helical" evidence="5">
    <location>
        <begin position="231"/>
        <end position="250"/>
    </location>
</feature>
<evidence type="ECO:0000313" key="7">
    <source>
        <dbReference type="EMBL" id="SBT23815.1"/>
    </source>
</evidence>
<gene>
    <name evidence="7" type="ORF">ODI_01197</name>
    <name evidence="8" type="ORF">ODI_R2247</name>
</gene>
<name>A0A1C3JX82_9BURK</name>
<sequence>MGRDRGRGMGISEVRTAAAVTVLPGPRDSAAAGPAARHRYLLPLLLAGQAMAAMDTSIANVAAPAMRADLGLSGAALQLAVAGYVLAYAVFLITGARLGDDHGYRRVFVLGVSIFTVSSLACGLAPSTGWLVAGRVAQGVGAALLVPQVLSLIQHHYAGGARARAIGYYSMILGLGATAGQLLGGVIVTVDLAGSSWRPAFLINVPIGIALVWLARRVIPDTRGERRRLDLVGVLALSLSMLGVVVPLTFGQDLHWPAWTWASLAAGLLGLWGFWRHENALARRGGAPLLNLQALATPGIRAGLAVIATGFIGYGGWLFAAALYLQAGLGFSPLTSGLVFTAYALGFGISNLKWSSLPAAWLRWTPAVSLGAMGLANLAFGATALGLGWAATAMVPLLFLAGGSHGLGFGTTVNQMTLRTAPAHAPAISGLVTTAVQLSIVLGIALLGALYLALGVAGDAGTSSRAMAGVTFAIAMGAWLATVCAVRLARAPLAAAPPDPARH</sequence>
<feature type="transmembrane region" description="Helical" evidence="5">
    <location>
        <begin position="40"/>
        <end position="63"/>
    </location>
</feature>
<dbReference type="STRING" id="1851544.ODI_01197"/>
<reference evidence="8 9" key="2">
    <citation type="submission" date="2017-08" db="EMBL/GenBank/DDBJ databases">
        <authorList>
            <person name="de Groot N.N."/>
        </authorList>
    </citation>
    <scope>NUCLEOTIDE SEQUENCE [LARGE SCALE GENOMIC DNA]</scope>
    <source>
        <strain evidence="8">Orrdi1</strain>
    </source>
</reference>
<keyword evidence="4 5" id="KW-0472">Membrane</keyword>
<dbReference type="InterPro" id="IPR036259">
    <property type="entry name" value="MFS_trans_sf"/>
</dbReference>
<feature type="domain" description="Major facilitator superfamily (MFS) profile" evidence="6">
    <location>
        <begin position="41"/>
        <end position="493"/>
    </location>
</feature>
<dbReference type="GO" id="GO:0016020">
    <property type="term" value="C:membrane"/>
    <property type="evidence" value="ECO:0007669"/>
    <property type="project" value="UniProtKB-SubCell"/>
</dbReference>
<dbReference type="PROSITE" id="PS50850">
    <property type="entry name" value="MFS"/>
    <property type="match status" value="1"/>
</dbReference>
<keyword evidence="2 5" id="KW-0812">Transmembrane</keyword>
<comment type="subcellular location">
    <subcellularLocation>
        <location evidence="1">Membrane</location>
        <topology evidence="1">Multi-pass membrane protein</topology>
    </subcellularLocation>
</comment>
<dbReference type="InterPro" id="IPR020846">
    <property type="entry name" value="MFS_dom"/>
</dbReference>
<feature type="transmembrane region" description="Helical" evidence="5">
    <location>
        <begin position="75"/>
        <end position="95"/>
    </location>
</feature>
<proteinExistence type="predicted"/>
<evidence type="ECO:0000256" key="2">
    <source>
        <dbReference type="ARBA" id="ARBA00022692"/>
    </source>
</evidence>
<evidence type="ECO:0000313" key="8">
    <source>
        <dbReference type="EMBL" id="SOE49684.1"/>
    </source>
</evidence>
<feature type="transmembrane region" description="Helical" evidence="5">
    <location>
        <begin position="200"/>
        <end position="219"/>
    </location>
</feature>
<feature type="transmembrane region" description="Helical" evidence="5">
    <location>
        <begin position="256"/>
        <end position="275"/>
    </location>
</feature>
<evidence type="ECO:0000259" key="6">
    <source>
        <dbReference type="PROSITE" id="PS50850"/>
    </source>
</evidence>
<dbReference type="Proteomes" id="UP000078558">
    <property type="component" value="Chromosome I"/>
</dbReference>
<dbReference type="CDD" id="cd17321">
    <property type="entry name" value="MFS_MMR_MDR_like"/>
    <property type="match status" value="1"/>
</dbReference>
<evidence type="ECO:0000313" key="9">
    <source>
        <dbReference type="Proteomes" id="UP000078558"/>
    </source>
</evidence>
<evidence type="ECO:0000256" key="3">
    <source>
        <dbReference type="ARBA" id="ARBA00022989"/>
    </source>
</evidence>
<dbReference type="EMBL" id="LT907988">
    <property type="protein sequence ID" value="SOE49684.1"/>
    <property type="molecule type" value="Genomic_DNA"/>
</dbReference>
<feature type="transmembrane region" description="Helical" evidence="5">
    <location>
        <begin position="107"/>
        <end position="126"/>
    </location>
</feature>
<feature type="transmembrane region" description="Helical" evidence="5">
    <location>
        <begin position="428"/>
        <end position="454"/>
    </location>
</feature>
<feature type="transmembrane region" description="Helical" evidence="5">
    <location>
        <begin position="132"/>
        <end position="153"/>
    </location>
</feature>
<feature type="transmembrane region" description="Helical" evidence="5">
    <location>
        <begin position="331"/>
        <end position="349"/>
    </location>
</feature>
<dbReference type="PANTHER" id="PTHR42718:SF39">
    <property type="entry name" value="ACTINORHODIN TRANSPORTER-RELATED"/>
    <property type="match status" value="1"/>
</dbReference>
<dbReference type="PANTHER" id="PTHR42718">
    <property type="entry name" value="MAJOR FACILITATOR SUPERFAMILY MULTIDRUG TRANSPORTER MFSC"/>
    <property type="match status" value="1"/>
</dbReference>
<feature type="transmembrane region" description="Helical" evidence="5">
    <location>
        <begin position="302"/>
        <end position="325"/>
    </location>
</feature>
<reference evidence="7 9" key="1">
    <citation type="submission" date="2016-06" db="EMBL/GenBank/DDBJ databases">
        <authorList>
            <person name="Kjaerup R.B."/>
            <person name="Dalgaard T.S."/>
            <person name="Juul-Madsen H.R."/>
        </authorList>
    </citation>
    <scope>NUCLEOTIDE SEQUENCE [LARGE SCALE GENOMIC DNA]</scope>
    <source>
        <strain evidence="7">Orrdi1</strain>
    </source>
</reference>
<evidence type="ECO:0000256" key="4">
    <source>
        <dbReference type="ARBA" id="ARBA00023136"/>
    </source>
</evidence>
<feature type="transmembrane region" description="Helical" evidence="5">
    <location>
        <begin position="361"/>
        <end position="380"/>
    </location>
</feature>
<keyword evidence="3 5" id="KW-1133">Transmembrane helix</keyword>
<dbReference type="InterPro" id="IPR011701">
    <property type="entry name" value="MFS"/>
</dbReference>
<dbReference type="GO" id="GO:0022857">
    <property type="term" value="F:transmembrane transporter activity"/>
    <property type="evidence" value="ECO:0007669"/>
    <property type="project" value="InterPro"/>
</dbReference>
<feature type="transmembrane region" description="Helical" evidence="5">
    <location>
        <begin position="165"/>
        <end position="188"/>
    </location>
</feature>
<accession>A0A1C3JX82</accession>
<dbReference type="KEGG" id="odi:ODI_R2247"/>
<organism evidence="7 9">
    <name type="scientific">Orrella dioscoreae</name>
    <dbReference type="NCBI Taxonomy" id="1851544"/>
    <lineage>
        <taxon>Bacteria</taxon>
        <taxon>Pseudomonadati</taxon>
        <taxon>Pseudomonadota</taxon>
        <taxon>Betaproteobacteria</taxon>
        <taxon>Burkholderiales</taxon>
        <taxon>Alcaligenaceae</taxon>
        <taxon>Orrella</taxon>
    </lineage>
</organism>